<name>A0ABW5XC71_9MICO</name>
<feature type="compositionally biased region" description="Low complexity" evidence="1">
    <location>
        <begin position="178"/>
        <end position="197"/>
    </location>
</feature>
<keyword evidence="4" id="KW-1185">Reference proteome</keyword>
<dbReference type="Pfam" id="PF24201">
    <property type="entry name" value="DUF7426"/>
    <property type="match status" value="1"/>
</dbReference>
<comment type="caution">
    <text evidence="3">The sequence shown here is derived from an EMBL/GenBank/DDBJ whole genome shotgun (WGS) entry which is preliminary data.</text>
</comment>
<protein>
    <recommendedName>
        <fullName evidence="2">DUF7426 domain-containing protein</fullName>
    </recommendedName>
</protein>
<proteinExistence type="predicted"/>
<feature type="region of interest" description="Disordered" evidence="1">
    <location>
        <begin position="144"/>
        <end position="210"/>
    </location>
</feature>
<organism evidence="3 4">
    <name type="scientific">Populibacterium corticicola</name>
    <dbReference type="NCBI Taxonomy" id="1812826"/>
    <lineage>
        <taxon>Bacteria</taxon>
        <taxon>Bacillati</taxon>
        <taxon>Actinomycetota</taxon>
        <taxon>Actinomycetes</taxon>
        <taxon>Micrococcales</taxon>
        <taxon>Jonesiaceae</taxon>
        <taxon>Populibacterium</taxon>
    </lineage>
</organism>
<sequence length="210" mass="21812">MAFKDLKQYLVKDLEIPLGGKTYLVPPPTKENGLILASFIALGINAARGADSSEEDIARVQENTDTNLATISLGGEVHAQMLADGVPEAHIDQAAIYAMYYWTMGEESADAAFETLYAVVADGEVPKALLPLKTGQTTALANLTKTASTPGTGSRPATSDHKPPTSKNAAGSRGVKQSKTGRTSSKTSPSTTASTGAQQPSTGQPSETSS</sequence>
<feature type="compositionally biased region" description="Polar residues" evidence="1">
    <location>
        <begin position="198"/>
        <end position="210"/>
    </location>
</feature>
<dbReference type="RefSeq" id="WP_377464782.1">
    <property type="nucleotide sequence ID" value="NZ_JBHUOP010000001.1"/>
</dbReference>
<dbReference type="InterPro" id="IPR055849">
    <property type="entry name" value="DUF7426"/>
</dbReference>
<accession>A0ABW5XC71</accession>
<dbReference type="EMBL" id="JBHUOP010000001">
    <property type="protein sequence ID" value="MFD2839329.1"/>
    <property type="molecule type" value="Genomic_DNA"/>
</dbReference>
<feature type="compositionally biased region" description="Polar residues" evidence="1">
    <location>
        <begin position="144"/>
        <end position="157"/>
    </location>
</feature>
<evidence type="ECO:0000313" key="4">
    <source>
        <dbReference type="Proteomes" id="UP001597391"/>
    </source>
</evidence>
<evidence type="ECO:0000313" key="3">
    <source>
        <dbReference type="EMBL" id="MFD2839329.1"/>
    </source>
</evidence>
<feature type="domain" description="DUF7426" evidence="2">
    <location>
        <begin position="4"/>
        <end position="128"/>
    </location>
</feature>
<dbReference type="Proteomes" id="UP001597391">
    <property type="component" value="Unassembled WGS sequence"/>
</dbReference>
<evidence type="ECO:0000256" key="1">
    <source>
        <dbReference type="SAM" id="MobiDB-lite"/>
    </source>
</evidence>
<gene>
    <name evidence="3" type="ORF">ACFSYH_01925</name>
</gene>
<evidence type="ECO:0000259" key="2">
    <source>
        <dbReference type="Pfam" id="PF24201"/>
    </source>
</evidence>
<reference evidence="4" key="1">
    <citation type="journal article" date="2019" name="Int. J. Syst. Evol. Microbiol.">
        <title>The Global Catalogue of Microorganisms (GCM) 10K type strain sequencing project: providing services to taxonomists for standard genome sequencing and annotation.</title>
        <authorList>
            <consortium name="The Broad Institute Genomics Platform"/>
            <consortium name="The Broad Institute Genome Sequencing Center for Infectious Disease"/>
            <person name="Wu L."/>
            <person name="Ma J."/>
        </authorList>
    </citation>
    <scope>NUCLEOTIDE SEQUENCE [LARGE SCALE GENOMIC DNA]</scope>
    <source>
        <strain evidence="4">KCTC 33576</strain>
    </source>
</reference>